<name>A0A1H0LZ28_9PSEU</name>
<keyword evidence="3" id="KW-1185">Reference proteome</keyword>
<dbReference type="AlphaFoldDB" id="A0A1H0LZ28"/>
<accession>A0A1H0LZ28</accession>
<proteinExistence type="predicted"/>
<reference evidence="3" key="1">
    <citation type="submission" date="2016-10" db="EMBL/GenBank/DDBJ databases">
        <authorList>
            <person name="Varghese N."/>
            <person name="Submissions S."/>
        </authorList>
    </citation>
    <scope>NUCLEOTIDE SEQUENCE [LARGE SCALE GENOMIC DNA]</scope>
    <source>
        <strain evidence="3">IBRC-M 10655</strain>
    </source>
</reference>
<dbReference type="EMBL" id="FNJB01000004">
    <property type="protein sequence ID" value="SDO73343.1"/>
    <property type="molecule type" value="Genomic_DNA"/>
</dbReference>
<sequence length="62" mass="6781">MAPPFPDSAGAQQVHLDVLVDDAERRVLAIGATRVTEPHHEDGFRVFRDPAGHPFCLVFGVD</sequence>
<dbReference type="InterPro" id="IPR041581">
    <property type="entry name" value="Glyoxalase_6"/>
</dbReference>
<dbReference type="Pfam" id="PF18029">
    <property type="entry name" value="Glyoxalase_6"/>
    <property type="match status" value="1"/>
</dbReference>
<feature type="domain" description="Glyoxalase-like" evidence="1">
    <location>
        <begin position="9"/>
        <end position="58"/>
    </location>
</feature>
<evidence type="ECO:0000259" key="1">
    <source>
        <dbReference type="Pfam" id="PF18029"/>
    </source>
</evidence>
<organism evidence="2 3">
    <name type="scientific">Actinokineospora alba</name>
    <dbReference type="NCBI Taxonomy" id="504798"/>
    <lineage>
        <taxon>Bacteria</taxon>
        <taxon>Bacillati</taxon>
        <taxon>Actinomycetota</taxon>
        <taxon>Actinomycetes</taxon>
        <taxon>Pseudonocardiales</taxon>
        <taxon>Pseudonocardiaceae</taxon>
        <taxon>Actinokineospora</taxon>
    </lineage>
</organism>
<evidence type="ECO:0000313" key="2">
    <source>
        <dbReference type="EMBL" id="SDO73343.1"/>
    </source>
</evidence>
<dbReference type="InterPro" id="IPR029068">
    <property type="entry name" value="Glyas_Bleomycin-R_OHBP_Dase"/>
</dbReference>
<protein>
    <recommendedName>
        <fullName evidence="1">Glyoxalase-like domain-containing protein</fullName>
    </recommendedName>
</protein>
<dbReference type="SUPFAM" id="SSF54593">
    <property type="entry name" value="Glyoxalase/Bleomycin resistance protein/Dihydroxybiphenyl dioxygenase"/>
    <property type="match status" value="1"/>
</dbReference>
<dbReference type="Proteomes" id="UP000199651">
    <property type="component" value="Unassembled WGS sequence"/>
</dbReference>
<dbReference type="STRING" id="504798.SAMN05421871_105118"/>
<evidence type="ECO:0000313" key="3">
    <source>
        <dbReference type="Proteomes" id="UP000199651"/>
    </source>
</evidence>
<gene>
    <name evidence="2" type="ORF">SAMN05192558_104342</name>
</gene>
<dbReference type="Gene3D" id="3.10.180.10">
    <property type="entry name" value="2,3-Dihydroxybiphenyl 1,2-Dioxygenase, domain 1"/>
    <property type="match status" value="1"/>
</dbReference>